<keyword evidence="7 16" id="KW-0812">Transmembrane</keyword>
<proteinExistence type="inferred from homology"/>
<evidence type="ECO:0000256" key="1">
    <source>
        <dbReference type="ARBA" id="ARBA00004225"/>
    </source>
</evidence>
<keyword evidence="5" id="KW-0813">Transport</keyword>
<evidence type="ECO:0000256" key="7">
    <source>
        <dbReference type="ARBA" id="ARBA00022692"/>
    </source>
</evidence>
<evidence type="ECO:0000256" key="5">
    <source>
        <dbReference type="ARBA" id="ARBA00022448"/>
    </source>
</evidence>
<gene>
    <name evidence="17" type="primary">nad6</name>
</gene>
<sequence>MTLCILMNMSMFLSSTFMMLTHPLSMGTILLMETLIITLTSGLMNSSFWYSYIMFLIMIGGMMVLFIYMTSVASNEKFKFSIKISLMWLLMPLTTLATICLNINSSFPTWNQESLPMDFITQTNKSMSKFINYPTNMLMYMIIIYLLMTMIAVVKMTNSKYGALRQKTYEKTS</sequence>
<protein>
    <recommendedName>
        <fullName evidence="4">NADH-ubiquinone oxidoreductase chain 6</fullName>
        <ecNumber evidence="3">7.1.1.2</ecNumber>
    </recommendedName>
    <alternativeName>
        <fullName evidence="14">NADH dehydrogenase subunit 6</fullName>
    </alternativeName>
</protein>
<dbReference type="GO" id="GO:0031966">
    <property type="term" value="C:mitochondrial membrane"/>
    <property type="evidence" value="ECO:0007669"/>
    <property type="project" value="UniProtKB-SubCell"/>
</dbReference>
<evidence type="ECO:0000256" key="16">
    <source>
        <dbReference type="SAM" id="Phobius"/>
    </source>
</evidence>
<comment type="catalytic activity">
    <reaction evidence="15">
        <text>a ubiquinone + NADH + 5 H(+)(in) = a ubiquinol + NAD(+) + 4 H(+)(out)</text>
        <dbReference type="Rhea" id="RHEA:29091"/>
        <dbReference type="Rhea" id="RHEA-COMP:9565"/>
        <dbReference type="Rhea" id="RHEA-COMP:9566"/>
        <dbReference type="ChEBI" id="CHEBI:15378"/>
        <dbReference type="ChEBI" id="CHEBI:16389"/>
        <dbReference type="ChEBI" id="CHEBI:17976"/>
        <dbReference type="ChEBI" id="CHEBI:57540"/>
        <dbReference type="ChEBI" id="CHEBI:57945"/>
        <dbReference type="EC" id="7.1.1.2"/>
    </reaction>
</comment>
<keyword evidence="9" id="KW-0249">Electron transport</keyword>
<dbReference type="AlphaFoldDB" id="A0A7S6ZPT5"/>
<dbReference type="PANTHER" id="PTHR11435:SF1">
    <property type="entry name" value="NADH-UBIQUINONE OXIDOREDUCTASE CHAIN 6"/>
    <property type="match status" value="1"/>
</dbReference>
<reference evidence="17" key="1">
    <citation type="journal article" date="2020" name="Genomics">
        <title>Comparative mitochondrial genomics of five Dermestid beetles (Coleoptera: Dermestidae) and its implications for phylogeny.</title>
        <authorList>
            <person name="Zeng L."/>
            <person name="Pang Y."/>
            <person name="Feng S."/>
            <person name="Wang Y."/>
            <person name="Stejskal V."/>
            <person name="Aulicky R."/>
            <person name="Zhang S."/>
            <person name="Li Z."/>
        </authorList>
    </citation>
    <scope>NUCLEOTIDE SEQUENCE</scope>
</reference>
<dbReference type="GO" id="GO:0008137">
    <property type="term" value="F:NADH dehydrogenase (ubiquinone) activity"/>
    <property type="evidence" value="ECO:0007669"/>
    <property type="project" value="UniProtKB-EC"/>
</dbReference>
<feature type="transmembrane region" description="Helical" evidence="16">
    <location>
        <begin position="49"/>
        <end position="74"/>
    </location>
</feature>
<organism evidence="17">
    <name type="scientific">Trogoderma granarium</name>
    <dbReference type="NCBI Taxonomy" id="591392"/>
    <lineage>
        <taxon>Eukaryota</taxon>
        <taxon>Metazoa</taxon>
        <taxon>Ecdysozoa</taxon>
        <taxon>Arthropoda</taxon>
        <taxon>Hexapoda</taxon>
        <taxon>Insecta</taxon>
        <taxon>Pterygota</taxon>
        <taxon>Neoptera</taxon>
        <taxon>Endopterygota</taxon>
        <taxon>Coleoptera</taxon>
        <taxon>Polyphaga</taxon>
        <taxon>Bostrichiformia</taxon>
        <taxon>Dermestidae</taxon>
        <taxon>Megatominae</taxon>
        <taxon>Trogoderma</taxon>
    </lineage>
</organism>
<evidence type="ECO:0000256" key="3">
    <source>
        <dbReference type="ARBA" id="ARBA00012944"/>
    </source>
</evidence>
<keyword evidence="13 16" id="KW-0472">Membrane</keyword>
<keyword evidence="6" id="KW-0679">Respiratory chain</keyword>
<dbReference type="EMBL" id="MT113335">
    <property type="protein sequence ID" value="QOW08028.1"/>
    <property type="molecule type" value="Genomic_DNA"/>
</dbReference>
<evidence type="ECO:0000256" key="13">
    <source>
        <dbReference type="ARBA" id="ARBA00023136"/>
    </source>
</evidence>
<evidence type="ECO:0000256" key="9">
    <source>
        <dbReference type="ARBA" id="ARBA00022982"/>
    </source>
</evidence>
<feature type="transmembrane region" description="Helical" evidence="16">
    <location>
        <begin position="86"/>
        <end position="107"/>
    </location>
</feature>
<evidence type="ECO:0000256" key="15">
    <source>
        <dbReference type="ARBA" id="ARBA00049551"/>
    </source>
</evidence>
<evidence type="ECO:0000256" key="11">
    <source>
        <dbReference type="ARBA" id="ARBA00023027"/>
    </source>
</evidence>
<accession>A0A7S6ZPT5</accession>
<evidence type="ECO:0000313" key="17">
    <source>
        <dbReference type="EMBL" id="QOW08028.1"/>
    </source>
</evidence>
<evidence type="ECO:0000256" key="6">
    <source>
        <dbReference type="ARBA" id="ARBA00022660"/>
    </source>
</evidence>
<comment type="subcellular location">
    <subcellularLocation>
        <location evidence="1">Mitochondrion membrane</location>
        <topology evidence="1">Multi-pass membrane protein</topology>
    </subcellularLocation>
</comment>
<dbReference type="PANTHER" id="PTHR11435">
    <property type="entry name" value="NADH UBIQUINONE OXIDOREDUCTASE SUBUNIT ND6"/>
    <property type="match status" value="1"/>
</dbReference>
<evidence type="ECO:0000256" key="8">
    <source>
        <dbReference type="ARBA" id="ARBA00022967"/>
    </source>
</evidence>
<evidence type="ECO:0000256" key="2">
    <source>
        <dbReference type="ARBA" id="ARBA00005698"/>
    </source>
</evidence>
<feature type="transmembrane region" description="Helical" evidence="16">
    <location>
        <begin position="137"/>
        <end position="157"/>
    </location>
</feature>
<dbReference type="EC" id="7.1.1.2" evidence="3"/>
<keyword evidence="8" id="KW-1278">Translocase</keyword>
<evidence type="ECO:0000256" key="14">
    <source>
        <dbReference type="ARBA" id="ARBA00031019"/>
    </source>
</evidence>
<keyword evidence="10 16" id="KW-1133">Transmembrane helix</keyword>
<evidence type="ECO:0000256" key="10">
    <source>
        <dbReference type="ARBA" id="ARBA00022989"/>
    </source>
</evidence>
<keyword evidence="11" id="KW-0520">NAD</keyword>
<evidence type="ECO:0000256" key="12">
    <source>
        <dbReference type="ARBA" id="ARBA00023128"/>
    </source>
</evidence>
<evidence type="ECO:0000256" key="4">
    <source>
        <dbReference type="ARBA" id="ARBA00021095"/>
    </source>
</evidence>
<name>A0A7S6ZPT5_9COLE</name>
<feature type="transmembrane region" description="Helical" evidence="16">
    <location>
        <begin position="12"/>
        <end position="37"/>
    </location>
</feature>
<keyword evidence="12 17" id="KW-0496">Mitochondrion</keyword>
<comment type="similarity">
    <text evidence="2">Belongs to the complex I subunit 6 family.</text>
</comment>
<geneLocation type="mitochondrion" evidence="17"/>
<dbReference type="InterPro" id="IPR050269">
    <property type="entry name" value="ComplexI_Subunit6"/>
</dbReference>